<dbReference type="InterPro" id="IPR014776">
    <property type="entry name" value="4pyrrole_Mease_sub2"/>
</dbReference>
<dbReference type="PIRSF" id="PIRSF005917">
    <property type="entry name" value="MTase_YraL"/>
    <property type="match status" value="1"/>
</dbReference>
<name>A0ABY9EDR5_9GAMM</name>
<keyword evidence="2 6" id="KW-0698">rRNA processing</keyword>
<dbReference type="GO" id="GO:0008168">
    <property type="term" value="F:methyltransferase activity"/>
    <property type="evidence" value="ECO:0007669"/>
    <property type="project" value="UniProtKB-KW"/>
</dbReference>
<dbReference type="RefSeq" id="WP_301417419.1">
    <property type="nucleotide sequence ID" value="NZ_CP098023.1"/>
</dbReference>
<dbReference type="Pfam" id="PF23016">
    <property type="entry name" value="RsmI_C"/>
    <property type="match status" value="1"/>
</dbReference>
<dbReference type="HAMAP" id="MF_01877">
    <property type="entry name" value="16SrRNA_methyltr_I"/>
    <property type="match status" value="1"/>
</dbReference>
<proteinExistence type="inferred from homology"/>
<organism evidence="9 10">
    <name type="scientific">Microbulbifer spongiae</name>
    <dbReference type="NCBI Taxonomy" id="2944933"/>
    <lineage>
        <taxon>Bacteria</taxon>
        <taxon>Pseudomonadati</taxon>
        <taxon>Pseudomonadota</taxon>
        <taxon>Gammaproteobacteria</taxon>
        <taxon>Cellvibrionales</taxon>
        <taxon>Microbulbiferaceae</taxon>
        <taxon>Microbulbifer</taxon>
    </lineage>
</organism>
<protein>
    <recommendedName>
        <fullName evidence="6">Ribosomal RNA small subunit methyltransferase I</fullName>
        <ecNumber evidence="6">2.1.1.198</ecNumber>
    </recommendedName>
    <alternativeName>
        <fullName evidence="6">16S rRNA 2'-O-ribose C1402 methyltransferase</fullName>
    </alternativeName>
    <alternativeName>
        <fullName evidence="6">rRNA (cytidine-2'-O-)-methyltransferase RsmI</fullName>
    </alternativeName>
</protein>
<reference evidence="9 10" key="1">
    <citation type="submission" date="2022-05" db="EMBL/GenBank/DDBJ databases">
        <title>Microbulbifer sp. nov., isolated from sponge.</title>
        <authorList>
            <person name="Gao L."/>
        </authorList>
    </citation>
    <scope>NUCLEOTIDE SEQUENCE [LARGE SCALE GENOMIC DNA]</scope>
    <source>
        <strain evidence="9 10">MI-G</strain>
    </source>
</reference>
<evidence type="ECO:0000259" key="7">
    <source>
        <dbReference type="Pfam" id="PF00590"/>
    </source>
</evidence>
<evidence type="ECO:0000256" key="5">
    <source>
        <dbReference type="ARBA" id="ARBA00022691"/>
    </source>
</evidence>
<evidence type="ECO:0000256" key="1">
    <source>
        <dbReference type="ARBA" id="ARBA00022490"/>
    </source>
</evidence>
<dbReference type="Pfam" id="PF00590">
    <property type="entry name" value="TP_methylase"/>
    <property type="match status" value="1"/>
</dbReference>
<dbReference type="GO" id="GO:0032259">
    <property type="term" value="P:methylation"/>
    <property type="evidence" value="ECO:0007669"/>
    <property type="project" value="UniProtKB-KW"/>
</dbReference>
<feature type="domain" description="RsmI HTH" evidence="8">
    <location>
        <begin position="236"/>
        <end position="277"/>
    </location>
</feature>
<evidence type="ECO:0000313" key="9">
    <source>
        <dbReference type="EMBL" id="WKD50787.1"/>
    </source>
</evidence>
<accession>A0ABY9EDR5</accession>
<dbReference type="PROSITE" id="PS01296">
    <property type="entry name" value="RSMI"/>
    <property type="match status" value="1"/>
</dbReference>
<dbReference type="EC" id="2.1.1.198" evidence="6"/>
<sequence>MGPELGLLYIVATPIGNLADMVPRAVEVLQCADLVAAEDTRHSQKLLSHFNIDSPLLAYHEHTDARRTGQILQRLEQGLTVALISDAGTPLISDPGYRLVRTARERGIRVVPIPGACAFIAALSAAGLPSDRFSFEGFLPAKGGARERALRELARDTRTLIFYEAPHRVADTLEAMAAVFGGEREAVIAREVSKAFETFQLMPLRQLASWVRADSNQQRGEIVVLVRGNERRCESALDDEAQRVMSLLLAELPPKKAAAVAAEITGVPKKVLYNWSLLRKKEGD</sequence>
<evidence type="ECO:0000259" key="8">
    <source>
        <dbReference type="Pfam" id="PF23016"/>
    </source>
</evidence>
<dbReference type="NCBIfam" id="TIGR00096">
    <property type="entry name" value="16S rRNA (cytidine(1402)-2'-O)-methyltransferase"/>
    <property type="match status" value="1"/>
</dbReference>
<dbReference type="PANTHER" id="PTHR46111">
    <property type="entry name" value="RIBOSOMAL RNA SMALL SUBUNIT METHYLTRANSFERASE I"/>
    <property type="match status" value="1"/>
</dbReference>
<dbReference type="InterPro" id="IPR018063">
    <property type="entry name" value="SAM_MeTrfase_RsmI_CS"/>
</dbReference>
<comment type="function">
    <text evidence="6">Catalyzes the 2'-O-methylation of the ribose of cytidine 1402 (C1402) in 16S rRNA.</text>
</comment>
<evidence type="ECO:0000256" key="4">
    <source>
        <dbReference type="ARBA" id="ARBA00022679"/>
    </source>
</evidence>
<evidence type="ECO:0000256" key="2">
    <source>
        <dbReference type="ARBA" id="ARBA00022552"/>
    </source>
</evidence>
<dbReference type="SUPFAM" id="SSF53790">
    <property type="entry name" value="Tetrapyrrole methylase"/>
    <property type="match status" value="1"/>
</dbReference>
<dbReference type="Proteomes" id="UP001321520">
    <property type="component" value="Chromosome"/>
</dbReference>
<comment type="catalytic activity">
    <reaction evidence="6">
        <text>cytidine(1402) in 16S rRNA + S-adenosyl-L-methionine = 2'-O-methylcytidine(1402) in 16S rRNA + S-adenosyl-L-homocysteine + H(+)</text>
        <dbReference type="Rhea" id="RHEA:42924"/>
        <dbReference type="Rhea" id="RHEA-COMP:10285"/>
        <dbReference type="Rhea" id="RHEA-COMP:10286"/>
        <dbReference type="ChEBI" id="CHEBI:15378"/>
        <dbReference type="ChEBI" id="CHEBI:57856"/>
        <dbReference type="ChEBI" id="CHEBI:59789"/>
        <dbReference type="ChEBI" id="CHEBI:74495"/>
        <dbReference type="ChEBI" id="CHEBI:82748"/>
        <dbReference type="EC" id="2.1.1.198"/>
    </reaction>
</comment>
<dbReference type="InterPro" id="IPR000878">
    <property type="entry name" value="4pyrrol_Mease"/>
</dbReference>
<gene>
    <name evidence="6 9" type="primary">rsmI</name>
    <name evidence="9" type="ORF">M8T91_05005</name>
</gene>
<keyword evidence="1 6" id="KW-0963">Cytoplasm</keyword>
<dbReference type="Gene3D" id="3.40.1010.10">
    <property type="entry name" value="Cobalt-precorrin-4 Transmethylase, Domain 1"/>
    <property type="match status" value="1"/>
</dbReference>
<keyword evidence="5 6" id="KW-0949">S-adenosyl-L-methionine</keyword>
<keyword evidence="3 6" id="KW-0489">Methyltransferase</keyword>
<dbReference type="CDD" id="cd11648">
    <property type="entry name" value="RsmI"/>
    <property type="match status" value="1"/>
</dbReference>
<evidence type="ECO:0000256" key="6">
    <source>
        <dbReference type="HAMAP-Rule" id="MF_01877"/>
    </source>
</evidence>
<keyword evidence="10" id="KW-1185">Reference proteome</keyword>
<dbReference type="InterPro" id="IPR053910">
    <property type="entry name" value="RsmI_HTH"/>
</dbReference>
<comment type="subcellular location">
    <subcellularLocation>
        <location evidence="6">Cytoplasm</location>
    </subcellularLocation>
</comment>
<dbReference type="Gene3D" id="3.30.950.10">
    <property type="entry name" value="Methyltransferase, Cobalt-precorrin-4 Transmethylase, Domain 2"/>
    <property type="match status" value="1"/>
</dbReference>
<dbReference type="InterPro" id="IPR008189">
    <property type="entry name" value="rRNA_ssu_MeTfrase_I"/>
</dbReference>
<comment type="similarity">
    <text evidence="6">Belongs to the methyltransferase superfamily. RsmI family.</text>
</comment>
<keyword evidence="4 6" id="KW-0808">Transferase</keyword>
<evidence type="ECO:0000313" key="10">
    <source>
        <dbReference type="Proteomes" id="UP001321520"/>
    </source>
</evidence>
<dbReference type="InterPro" id="IPR035996">
    <property type="entry name" value="4pyrrol_Methylase_sf"/>
</dbReference>
<dbReference type="PANTHER" id="PTHR46111:SF1">
    <property type="entry name" value="RIBOSOMAL RNA SMALL SUBUNIT METHYLTRANSFERASE I"/>
    <property type="match status" value="1"/>
</dbReference>
<feature type="domain" description="Tetrapyrrole methylase" evidence="7">
    <location>
        <begin position="8"/>
        <end position="207"/>
    </location>
</feature>
<evidence type="ECO:0000256" key="3">
    <source>
        <dbReference type="ARBA" id="ARBA00022603"/>
    </source>
</evidence>
<dbReference type="InterPro" id="IPR014777">
    <property type="entry name" value="4pyrrole_Mease_sub1"/>
</dbReference>
<dbReference type="EMBL" id="CP098023">
    <property type="protein sequence ID" value="WKD50787.1"/>
    <property type="molecule type" value="Genomic_DNA"/>
</dbReference>